<accession>A0ABT6CDC8</accession>
<dbReference type="InterPro" id="IPR014747">
    <property type="entry name" value="Bac_photo_RC_H_C"/>
</dbReference>
<sequence>MTIDQNQINDVIGKDVYGLENEHIGKVGQVYLDDATGRPDWLTVKTGLFGMKESFVPLSQAQVSGDRLDVPYTKDVVKDAPRVDAESHLDPEDEDQLYRHYGLDDQSAGGLQGESGTTDHLGGRDVEGGLVGTPAERSSDLRTDHDGTDRVGTQAGTVGGDTTGLTAGEAGTRSEEPFPAGTEQREPGRSRLRRHVTTEQGTHGAAGVPGAADGELRPERTTTDGELRPESTTADGELRPERTTTDGELRPERTTTDGVDGVDGTDGRRTL</sequence>
<feature type="compositionally biased region" description="Basic and acidic residues" evidence="1">
    <location>
        <begin position="214"/>
        <end position="229"/>
    </location>
</feature>
<dbReference type="EMBL" id="JAROAV010000057">
    <property type="protein sequence ID" value="MDF8266518.1"/>
    <property type="molecule type" value="Genomic_DNA"/>
</dbReference>
<keyword evidence="4" id="KW-1185">Reference proteome</keyword>
<dbReference type="SUPFAM" id="SSF50346">
    <property type="entry name" value="PRC-barrel domain"/>
    <property type="match status" value="1"/>
</dbReference>
<proteinExistence type="predicted"/>
<feature type="compositionally biased region" description="Basic and acidic residues" evidence="1">
    <location>
        <begin position="137"/>
        <end position="149"/>
    </location>
</feature>
<dbReference type="Pfam" id="PF05239">
    <property type="entry name" value="PRC"/>
    <property type="match status" value="1"/>
</dbReference>
<evidence type="ECO:0000313" key="3">
    <source>
        <dbReference type="EMBL" id="MDF8266518.1"/>
    </source>
</evidence>
<dbReference type="Gene3D" id="3.90.50.10">
    <property type="entry name" value="Photosynthetic Reaction Center, subunit H, domain 2"/>
    <property type="match status" value="1"/>
</dbReference>
<gene>
    <name evidence="3" type="ORF">P4R38_19895</name>
</gene>
<dbReference type="RefSeq" id="WP_277193731.1">
    <property type="nucleotide sequence ID" value="NZ_JAROAV010000057.1"/>
</dbReference>
<evidence type="ECO:0000259" key="2">
    <source>
        <dbReference type="Pfam" id="PF05239"/>
    </source>
</evidence>
<organism evidence="3 4">
    <name type="scientific">Luteipulveratus flavus</name>
    <dbReference type="NCBI Taxonomy" id="3031728"/>
    <lineage>
        <taxon>Bacteria</taxon>
        <taxon>Bacillati</taxon>
        <taxon>Actinomycetota</taxon>
        <taxon>Actinomycetes</taxon>
        <taxon>Micrococcales</taxon>
        <taxon>Dermacoccaceae</taxon>
        <taxon>Luteipulveratus</taxon>
    </lineage>
</organism>
<comment type="caution">
    <text evidence="3">The sequence shown here is derived from an EMBL/GenBank/DDBJ whole genome shotgun (WGS) entry which is preliminary data.</text>
</comment>
<feature type="domain" description="PRC-barrel" evidence="2">
    <location>
        <begin position="5"/>
        <end position="76"/>
    </location>
</feature>
<dbReference type="InterPro" id="IPR027275">
    <property type="entry name" value="PRC-brl_dom"/>
</dbReference>
<feature type="region of interest" description="Disordered" evidence="1">
    <location>
        <begin position="104"/>
        <end position="271"/>
    </location>
</feature>
<protein>
    <submittedName>
        <fullName evidence="3">PRC-barrel domain-containing protein</fullName>
    </submittedName>
</protein>
<dbReference type="InterPro" id="IPR011033">
    <property type="entry name" value="PRC_barrel-like_sf"/>
</dbReference>
<dbReference type="Proteomes" id="UP001528912">
    <property type="component" value="Unassembled WGS sequence"/>
</dbReference>
<feature type="compositionally biased region" description="Basic and acidic residues" evidence="1">
    <location>
        <begin position="236"/>
        <end position="255"/>
    </location>
</feature>
<evidence type="ECO:0000313" key="4">
    <source>
        <dbReference type="Proteomes" id="UP001528912"/>
    </source>
</evidence>
<name>A0ABT6CDC8_9MICO</name>
<reference evidence="3 4" key="1">
    <citation type="submission" date="2023-03" db="EMBL/GenBank/DDBJ databases">
        <title>YIM 133296 draft genome.</title>
        <authorList>
            <person name="Xiong L."/>
        </authorList>
    </citation>
    <scope>NUCLEOTIDE SEQUENCE [LARGE SCALE GENOMIC DNA]</scope>
    <source>
        <strain evidence="3 4">YIM 133296</strain>
    </source>
</reference>
<evidence type="ECO:0000256" key="1">
    <source>
        <dbReference type="SAM" id="MobiDB-lite"/>
    </source>
</evidence>